<evidence type="ECO:0000256" key="2">
    <source>
        <dbReference type="SAM" id="SignalP"/>
    </source>
</evidence>
<protein>
    <recommendedName>
        <fullName evidence="3">SbsA Ig-like domain-containing protein</fullName>
    </recommendedName>
</protein>
<dbReference type="Pfam" id="PF10925">
    <property type="entry name" value="DUF2680"/>
    <property type="match status" value="1"/>
</dbReference>
<feature type="signal peptide" evidence="2">
    <location>
        <begin position="1"/>
        <end position="29"/>
    </location>
</feature>
<feature type="chain" id="PRO_5002993305" description="SbsA Ig-like domain-containing protein" evidence="2">
    <location>
        <begin position="30"/>
        <end position="409"/>
    </location>
</feature>
<dbReference type="KEGG" id="dae:Dtox_4281"/>
<proteinExistence type="predicted"/>
<dbReference type="InterPro" id="IPR032812">
    <property type="entry name" value="SbsA_Ig"/>
</dbReference>
<keyword evidence="5" id="KW-1185">Reference proteome</keyword>
<dbReference type="Pfam" id="PF13205">
    <property type="entry name" value="Big_5"/>
    <property type="match status" value="1"/>
</dbReference>
<dbReference type="InterPro" id="IPR024485">
    <property type="entry name" value="DUF2680"/>
</dbReference>
<dbReference type="RefSeq" id="WP_015759618.1">
    <property type="nucleotide sequence ID" value="NC_013216.1"/>
</dbReference>
<dbReference type="Proteomes" id="UP000002217">
    <property type="component" value="Chromosome"/>
</dbReference>
<name>C8VZK3_DESAS</name>
<feature type="domain" description="SbsA Ig-like" evidence="3">
    <location>
        <begin position="303"/>
        <end position="406"/>
    </location>
</feature>
<reference evidence="4 5" key="1">
    <citation type="journal article" date="2009" name="Stand. Genomic Sci.">
        <title>Complete genome sequence of Desulfotomaculum acetoxidans type strain (5575).</title>
        <authorList>
            <person name="Spring S."/>
            <person name="Lapidus A."/>
            <person name="Schroder M."/>
            <person name="Gleim D."/>
            <person name="Sims D."/>
            <person name="Meincke L."/>
            <person name="Glavina Del Rio T."/>
            <person name="Tice H."/>
            <person name="Copeland A."/>
            <person name="Cheng J.F."/>
            <person name="Lucas S."/>
            <person name="Chen F."/>
            <person name="Nolan M."/>
            <person name="Bruce D."/>
            <person name="Goodwin L."/>
            <person name="Pitluck S."/>
            <person name="Ivanova N."/>
            <person name="Mavromatis K."/>
            <person name="Mikhailova N."/>
            <person name="Pati A."/>
            <person name="Chen A."/>
            <person name="Palaniappan K."/>
            <person name="Land M."/>
            <person name="Hauser L."/>
            <person name="Chang Y.J."/>
            <person name="Jeffries C.D."/>
            <person name="Chain P."/>
            <person name="Saunders E."/>
            <person name="Brettin T."/>
            <person name="Detter J.C."/>
            <person name="Goker M."/>
            <person name="Bristow J."/>
            <person name="Eisen J.A."/>
            <person name="Markowitz V."/>
            <person name="Hugenholtz P."/>
            <person name="Kyrpides N.C."/>
            <person name="Klenk H.P."/>
            <person name="Han C."/>
        </authorList>
    </citation>
    <scope>NUCLEOTIDE SEQUENCE [LARGE SCALE GENOMIC DNA]</scope>
    <source>
        <strain evidence="5">ATCC 49208 / DSM 771 / VKM B-1644</strain>
    </source>
</reference>
<organism evidence="4 5">
    <name type="scientific">Desulfofarcimen acetoxidans (strain ATCC 49208 / DSM 771 / KCTC 5769 / VKM B-1644 / 5575)</name>
    <name type="common">Desulfotomaculum acetoxidans</name>
    <dbReference type="NCBI Taxonomy" id="485916"/>
    <lineage>
        <taxon>Bacteria</taxon>
        <taxon>Bacillati</taxon>
        <taxon>Bacillota</taxon>
        <taxon>Clostridia</taxon>
        <taxon>Eubacteriales</taxon>
        <taxon>Peptococcaceae</taxon>
        <taxon>Desulfofarcimen</taxon>
    </lineage>
</organism>
<dbReference type="HOGENOM" id="CLU_672182_0_0_9"/>
<gene>
    <name evidence="4" type="ordered locus">Dtox_4281</name>
</gene>
<dbReference type="eggNOG" id="COG4733">
    <property type="taxonomic scope" value="Bacteria"/>
</dbReference>
<sequence>MWKKKLFISTMTIGLLAVGIGMNISNANADTGRGNYLQTTGLQAKVLNQNQSQMTQPQFMMHFLDMQQKNMQQNNMQQNNMRQNKMRQNKMRQNDMQQNNMQQQSSGEALGRKCQIFDSEAGNILSQIADILGVEEKSIIETLQGGKTLVEIAEDNGVDEDELLEELVESQTTAINNAVSAGTITDEQADELKDKLTERLQNLIEYNTQQQFNGKFSNHQNELPGLAGDYNCSSGYDVEKGTISNMDSDSITINDNTYQINDDTKIYLDQKSADWDDISEGDSAVIFVNSSGEVAYLYVNNQNELEVESLSPSDDADNVSRYTDELEVKFNRDIEAKTSLSNVYDAITISNNIDVNTVEIDDDTLTIKLDDELDYNEEYTVTIDSGVIQAEDSSDTNDEIEWSFTTEEE</sequence>
<evidence type="ECO:0000313" key="5">
    <source>
        <dbReference type="Proteomes" id="UP000002217"/>
    </source>
</evidence>
<evidence type="ECO:0000313" key="4">
    <source>
        <dbReference type="EMBL" id="ACV64948.1"/>
    </source>
</evidence>
<evidence type="ECO:0000259" key="3">
    <source>
        <dbReference type="Pfam" id="PF13205"/>
    </source>
</evidence>
<dbReference type="Gene3D" id="2.60.40.1220">
    <property type="match status" value="1"/>
</dbReference>
<dbReference type="STRING" id="485916.Dtox_4281"/>
<dbReference type="OrthoDB" id="1935875at2"/>
<keyword evidence="1 2" id="KW-0732">Signal</keyword>
<dbReference type="InterPro" id="IPR014755">
    <property type="entry name" value="Cu-Rt/internalin_Ig-like"/>
</dbReference>
<dbReference type="AlphaFoldDB" id="C8VZK3"/>
<evidence type="ECO:0000256" key="1">
    <source>
        <dbReference type="ARBA" id="ARBA00022729"/>
    </source>
</evidence>
<dbReference type="EMBL" id="CP001720">
    <property type="protein sequence ID" value="ACV64948.1"/>
    <property type="molecule type" value="Genomic_DNA"/>
</dbReference>
<accession>C8VZK3</accession>